<sequence length="55" mass="6202">MSNISYSTISDEEFNPSDTDNKEIFEFASNTATTNNSTSNKTSLVWEFMHEETSA</sequence>
<name>A0A9N9DVQ2_9GLOM</name>
<dbReference type="Proteomes" id="UP000789342">
    <property type="component" value="Unassembled WGS sequence"/>
</dbReference>
<evidence type="ECO:0000313" key="3">
    <source>
        <dbReference type="Proteomes" id="UP000789342"/>
    </source>
</evidence>
<evidence type="ECO:0000256" key="1">
    <source>
        <dbReference type="SAM" id="MobiDB-lite"/>
    </source>
</evidence>
<comment type="caution">
    <text evidence="2">The sequence shown here is derived from an EMBL/GenBank/DDBJ whole genome shotgun (WGS) entry which is preliminary data.</text>
</comment>
<feature type="region of interest" description="Disordered" evidence="1">
    <location>
        <begin position="1"/>
        <end position="21"/>
    </location>
</feature>
<feature type="non-terminal residue" evidence="2">
    <location>
        <position position="55"/>
    </location>
</feature>
<organism evidence="2 3">
    <name type="scientific">Acaulospora morrowiae</name>
    <dbReference type="NCBI Taxonomy" id="94023"/>
    <lineage>
        <taxon>Eukaryota</taxon>
        <taxon>Fungi</taxon>
        <taxon>Fungi incertae sedis</taxon>
        <taxon>Mucoromycota</taxon>
        <taxon>Glomeromycotina</taxon>
        <taxon>Glomeromycetes</taxon>
        <taxon>Diversisporales</taxon>
        <taxon>Acaulosporaceae</taxon>
        <taxon>Acaulospora</taxon>
    </lineage>
</organism>
<keyword evidence="3" id="KW-1185">Reference proteome</keyword>
<proteinExistence type="predicted"/>
<gene>
    <name evidence="2" type="ORF">AMORRO_LOCUS9923</name>
</gene>
<evidence type="ECO:0000313" key="2">
    <source>
        <dbReference type="EMBL" id="CAG8650099.1"/>
    </source>
</evidence>
<protein>
    <submittedName>
        <fullName evidence="2">12371_t:CDS:1</fullName>
    </submittedName>
</protein>
<reference evidence="2" key="1">
    <citation type="submission" date="2021-06" db="EMBL/GenBank/DDBJ databases">
        <authorList>
            <person name="Kallberg Y."/>
            <person name="Tangrot J."/>
            <person name="Rosling A."/>
        </authorList>
    </citation>
    <scope>NUCLEOTIDE SEQUENCE</scope>
    <source>
        <strain evidence="2">CL551</strain>
    </source>
</reference>
<dbReference type="EMBL" id="CAJVPV010010324">
    <property type="protein sequence ID" value="CAG8650099.1"/>
    <property type="molecule type" value="Genomic_DNA"/>
</dbReference>
<dbReference type="AlphaFoldDB" id="A0A9N9DVQ2"/>
<accession>A0A9N9DVQ2</accession>